<evidence type="ECO:0000313" key="2">
    <source>
        <dbReference type="Proteomes" id="UP001454036"/>
    </source>
</evidence>
<accession>A0AAV3RK89</accession>
<gene>
    <name evidence="1" type="ORF">LIER_28527</name>
</gene>
<evidence type="ECO:0000313" key="1">
    <source>
        <dbReference type="EMBL" id="GAA0175337.1"/>
    </source>
</evidence>
<dbReference type="AlphaFoldDB" id="A0AAV3RK89"/>
<proteinExistence type="predicted"/>
<protein>
    <submittedName>
        <fullName evidence="1">Uncharacterized protein</fullName>
    </submittedName>
</protein>
<name>A0AAV3RK89_LITER</name>
<organism evidence="1 2">
    <name type="scientific">Lithospermum erythrorhizon</name>
    <name type="common">Purple gromwell</name>
    <name type="synonym">Lithospermum officinale var. erythrorhizon</name>
    <dbReference type="NCBI Taxonomy" id="34254"/>
    <lineage>
        <taxon>Eukaryota</taxon>
        <taxon>Viridiplantae</taxon>
        <taxon>Streptophyta</taxon>
        <taxon>Embryophyta</taxon>
        <taxon>Tracheophyta</taxon>
        <taxon>Spermatophyta</taxon>
        <taxon>Magnoliopsida</taxon>
        <taxon>eudicotyledons</taxon>
        <taxon>Gunneridae</taxon>
        <taxon>Pentapetalae</taxon>
        <taxon>asterids</taxon>
        <taxon>lamiids</taxon>
        <taxon>Boraginales</taxon>
        <taxon>Boraginaceae</taxon>
        <taxon>Boraginoideae</taxon>
        <taxon>Lithospermeae</taxon>
        <taxon>Lithospermum</taxon>
    </lineage>
</organism>
<keyword evidence="2" id="KW-1185">Reference proteome</keyword>
<dbReference type="EMBL" id="BAABME010009531">
    <property type="protein sequence ID" value="GAA0175337.1"/>
    <property type="molecule type" value="Genomic_DNA"/>
</dbReference>
<reference evidence="1 2" key="1">
    <citation type="submission" date="2024-01" db="EMBL/GenBank/DDBJ databases">
        <title>The complete chloroplast genome sequence of Lithospermum erythrorhizon: insights into the phylogenetic relationship among Boraginaceae species and the maternal lineages of purple gromwells.</title>
        <authorList>
            <person name="Okada T."/>
            <person name="Watanabe K."/>
        </authorList>
    </citation>
    <scope>NUCLEOTIDE SEQUENCE [LARGE SCALE GENOMIC DNA]</scope>
</reference>
<comment type="caution">
    <text evidence="1">The sequence shown here is derived from an EMBL/GenBank/DDBJ whole genome shotgun (WGS) entry which is preliminary data.</text>
</comment>
<sequence>MVERSNDVGCIGEAAKIQIMSNKKHFQKSNVAKIAECSTQSNDLSLTNSVNPPVSVEVAREYSLMSEESCTSVDIEMNTDHAERVASIGVSNVSFIVIVNDDRTFILPRVPPLWSS</sequence>
<dbReference type="Proteomes" id="UP001454036">
    <property type="component" value="Unassembled WGS sequence"/>
</dbReference>